<evidence type="ECO:0000313" key="2">
    <source>
        <dbReference type="EMBL" id="GJT86381.1"/>
    </source>
</evidence>
<dbReference type="EMBL" id="BQNB010019541">
    <property type="protein sequence ID" value="GJT86381.1"/>
    <property type="molecule type" value="Genomic_DNA"/>
</dbReference>
<reference evidence="2" key="1">
    <citation type="journal article" date="2022" name="Int. J. Mol. Sci.">
        <title>Draft Genome of Tanacetum Coccineum: Genomic Comparison of Closely Related Tanacetum-Family Plants.</title>
        <authorList>
            <person name="Yamashiro T."/>
            <person name="Shiraishi A."/>
            <person name="Nakayama K."/>
            <person name="Satake H."/>
        </authorList>
    </citation>
    <scope>NUCLEOTIDE SEQUENCE</scope>
</reference>
<sequence length="145" mass="15843">MLALSGGLSTREARRGRGRSKGRSKEGHASMDSKEATSNEDTYSAPRTTSLIELWLQPPFLPAGRTPNPFAPPQELRDWIGNISMANPRHMASQDDNQQPAAPAMTQASIRKLVADSVATALEEQVATMENADNTNRNTRPTELQ</sequence>
<keyword evidence="3" id="KW-1185">Reference proteome</keyword>
<evidence type="ECO:0000256" key="1">
    <source>
        <dbReference type="SAM" id="MobiDB-lite"/>
    </source>
</evidence>
<protein>
    <submittedName>
        <fullName evidence="2">Uncharacterized protein</fullName>
    </submittedName>
</protein>
<name>A0ABQ5HG73_9ASTR</name>
<proteinExistence type="predicted"/>
<reference evidence="2" key="2">
    <citation type="submission" date="2022-01" db="EMBL/GenBank/DDBJ databases">
        <authorList>
            <person name="Yamashiro T."/>
            <person name="Shiraishi A."/>
            <person name="Satake H."/>
            <person name="Nakayama K."/>
        </authorList>
    </citation>
    <scope>NUCLEOTIDE SEQUENCE</scope>
</reference>
<accession>A0ABQ5HG73</accession>
<organism evidence="2 3">
    <name type="scientific">Tanacetum coccineum</name>
    <dbReference type="NCBI Taxonomy" id="301880"/>
    <lineage>
        <taxon>Eukaryota</taxon>
        <taxon>Viridiplantae</taxon>
        <taxon>Streptophyta</taxon>
        <taxon>Embryophyta</taxon>
        <taxon>Tracheophyta</taxon>
        <taxon>Spermatophyta</taxon>
        <taxon>Magnoliopsida</taxon>
        <taxon>eudicotyledons</taxon>
        <taxon>Gunneridae</taxon>
        <taxon>Pentapetalae</taxon>
        <taxon>asterids</taxon>
        <taxon>campanulids</taxon>
        <taxon>Asterales</taxon>
        <taxon>Asteraceae</taxon>
        <taxon>Asteroideae</taxon>
        <taxon>Anthemideae</taxon>
        <taxon>Anthemidinae</taxon>
        <taxon>Tanacetum</taxon>
    </lineage>
</organism>
<feature type="compositionally biased region" description="Basic and acidic residues" evidence="1">
    <location>
        <begin position="23"/>
        <end position="37"/>
    </location>
</feature>
<feature type="region of interest" description="Disordered" evidence="1">
    <location>
        <begin position="1"/>
        <end position="45"/>
    </location>
</feature>
<evidence type="ECO:0000313" key="3">
    <source>
        <dbReference type="Proteomes" id="UP001151760"/>
    </source>
</evidence>
<gene>
    <name evidence="2" type="ORF">Tco_1068098</name>
</gene>
<dbReference type="Proteomes" id="UP001151760">
    <property type="component" value="Unassembled WGS sequence"/>
</dbReference>
<comment type="caution">
    <text evidence="2">The sequence shown here is derived from an EMBL/GenBank/DDBJ whole genome shotgun (WGS) entry which is preliminary data.</text>
</comment>